<organism evidence="12 13">
    <name type="scientific">Acanthaster planci</name>
    <name type="common">Crown-of-thorns starfish</name>
    <dbReference type="NCBI Taxonomy" id="133434"/>
    <lineage>
        <taxon>Eukaryota</taxon>
        <taxon>Metazoa</taxon>
        <taxon>Echinodermata</taxon>
        <taxon>Eleutherozoa</taxon>
        <taxon>Asterozoa</taxon>
        <taxon>Asteroidea</taxon>
        <taxon>Valvatacea</taxon>
        <taxon>Valvatida</taxon>
        <taxon>Acanthasteridae</taxon>
        <taxon>Acanthaster</taxon>
    </lineage>
</organism>
<keyword evidence="6 10" id="KW-1133">Transmembrane helix</keyword>
<dbReference type="KEGG" id="aplc:110978551"/>
<comment type="subcellular location">
    <subcellularLocation>
        <location evidence="1">Membrane</location>
        <topology evidence="1">Multi-pass membrane protein</topology>
    </subcellularLocation>
    <subcellularLocation>
        <location evidence="10">Mitochondrion inner membrane</location>
        <topology evidence="10">Multi-pass membrane protein</topology>
    </subcellularLocation>
</comment>
<evidence type="ECO:0000256" key="9">
    <source>
        <dbReference type="ARBA" id="ARBA00034060"/>
    </source>
</evidence>
<dbReference type="PANTHER" id="PTHR46181">
    <property type="entry name" value="MITOCHONDRIAL GLYCINE TRANSPORTER"/>
    <property type="match status" value="1"/>
</dbReference>
<name>A0A8B7YCC3_ACAPL</name>
<dbReference type="InterPro" id="IPR002067">
    <property type="entry name" value="MCP"/>
</dbReference>
<accession>A0A8B7YCC3</accession>
<evidence type="ECO:0000256" key="10">
    <source>
        <dbReference type="HAMAP-Rule" id="MF_03064"/>
    </source>
</evidence>
<keyword evidence="7 10" id="KW-0496">Mitochondrion</keyword>
<comment type="function">
    <text evidence="10">Mitochondrial glycine transporter that imports glycine into the mitochondrial matrix. Plays an important role in providing glycine for the first enzymatic step in heme biosynthesis, the condensation of glycine with succinyl-CoA to produce 5-aminolevulinate (ALA) in the miochondrial matrix.</text>
</comment>
<evidence type="ECO:0000256" key="6">
    <source>
        <dbReference type="ARBA" id="ARBA00022989"/>
    </source>
</evidence>
<dbReference type="Proteomes" id="UP000694845">
    <property type="component" value="Unplaced"/>
</dbReference>
<sequence length="299" mass="32892">MSKSASFLDQITSGDWKNMELFSSPIFKSFVAGSLSGTCSTVLLQPLDLVKTRIQSPTVLEHSHRGILYTVGSVIRHEKILGLWRGVIPSVSRTVPGVGFYFCSLHTLKTKLGWTDPSPLQAISLGMVARCIAGGIMLPITVVKTRYESKAYEYTTVRGALKSIYRNEGTKGLFSGMVATLMRDAPFSGIYLVFYTQTKKAIPSDWKTPHLMPTITFCSGLLAGVLASAVTQPADVIKTHMQLYPDKHKTVVATVRYVIQESGVNGLLRGMLPRCLRRTLMAALAWTVYEEVIVKLGLK</sequence>
<evidence type="ECO:0000256" key="3">
    <source>
        <dbReference type="ARBA" id="ARBA00022692"/>
    </source>
</evidence>
<keyword evidence="12" id="KW-1185">Reference proteome</keyword>
<comment type="similarity">
    <text evidence="10">Belongs to the mitochondrial carrier (TC 2.A.29) family. SLC25A38 subfamily.</text>
</comment>
<reference evidence="13" key="1">
    <citation type="submission" date="2025-08" db="UniProtKB">
        <authorList>
            <consortium name="RefSeq"/>
        </authorList>
    </citation>
    <scope>IDENTIFICATION</scope>
</reference>
<dbReference type="GO" id="GO:0015187">
    <property type="term" value="F:glycine transmembrane transporter activity"/>
    <property type="evidence" value="ECO:0007669"/>
    <property type="project" value="UniProtKB-UniRule"/>
</dbReference>
<dbReference type="SUPFAM" id="SSF103506">
    <property type="entry name" value="Mitochondrial carrier"/>
    <property type="match status" value="1"/>
</dbReference>
<dbReference type="PANTHER" id="PTHR46181:SF3">
    <property type="entry name" value="MITOCHONDRIAL GLYCINE TRANSPORTER"/>
    <property type="match status" value="1"/>
</dbReference>
<evidence type="ECO:0000256" key="7">
    <source>
        <dbReference type="ARBA" id="ARBA00023128"/>
    </source>
</evidence>
<evidence type="ECO:0000256" key="11">
    <source>
        <dbReference type="PROSITE-ProRule" id="PRU00282"/>
    </source>
</evidence>
<dbReference type="GeneID" id="110978551"/>
<proteinExistence type="inferred from homology"/>
<keyword evidence="8 10" id="KW-0472">Membrane</keyword>
<dbReference type="GO" id="GO:0005743">
    <property type="term" value="C:mitochondrial inner membrane"/>
    <property type="evidence" value="ECO:0007669"/>
    <property type="project" value="UniProtKB-SubCell"/>
</dbReference>
<dbReference type="Pfam" id="PF00153">
    <property type="entry name" value="Mito_carr"/>
    <property type="match status" value="3"/>
</dbReference>
<evidence type="ECO:0000256" key="5">
    <source>
        <dbReference type="ARBA" id="ARBA00022792"/>
    </source>
</evidence>
<keyword evidence="5 10" id="KW-0999">Mitochondrion inner membrane</keyword>
<evidence type="ECO:0000256" key="8">
    <source>
        <dbReference type="ARBA" id="ARBA00023136"/>
    </source>
</evidence>
<evidence type="ECO:0000256" key="4">
    <source>
        <dbReference type="ARBA" id="ARBA00022737"/>
    </source>
</evidence>
<dbReference type="Gene3D" id="1.50.40.10">
    <property type="entry name" value="Mitochondrial carrier domain"/>
    <property type="match status" value="1"/>
</dbReference>
<protein>
    <recommendedName>
        <fullName evidence="10">Mitochondrial glycine transporter</fullName>
    </recommendedName>
    <alternativeName>
        <fullName evidence="10">Solute carrier family 25 member 38 homolog</fullName>
    </alternativeName>
</protein>
<feature type="repeat" description="Solcar" evidence="11">
    <location>
        <begin position="24"/>
        <end position="111"/>
    </location>
</feature>
<dbReference type="AlphaFoldDB" id="A0A8B7YCC3"/>
<dbReference type="PROSITE" id="PS50920">
    <property type="entry name" value="SOLCAR"/>
    <property type="match status" value="3"/>
</dbReference>
<dbReference type="InterPro" id="IPR018108">
    <property type="entry name" value="MCP_transmembrane"/>
</dbReference>
<keyword evidence="3 10" id="KW-0812">Transmembrane</keyword>
<evidence type="ECO:0000256" key="1">
    <source>
        <dbReference type="ARBA" id="ARBA00004141"/>
    </source>
</evidence>
<dbReference type="OMA" id="WGIYEEL"/>
<dbReference type="HAMAP" id="MF_03064">
    <property type="entry name" value="SLC25A38"/>
    <property type="match status" value="1"/>
</dbReference>
<evidence type="ECO:0000313" key="13">
    <source>
        <dbReference type="RefSeq" id="XP_022089331.1"/>
    </source>
</evidence>
<dbReference type="GO" id="GO:1904983">
    <property type="term" value="P:glycine import into mitochondrion"/>
    <property type="evidence" value="ECO:0007669"/>
    <property type="project" value="UniProtKB-UniRule"/>
</dbReference>
<feature type="repeat" description="Solcar" evidence="11">
    <location>
        <begin position="211"/>
        <end position="295"/>
    </location>
</feature>
<dbReference type="RefSeq" id="XP_022089331.1">
    <property type="nucleotide sequence ID" value="XM_022233639.1"/>
</dbReference>
<evidence type="ECO:0000313" key="12">
    <source>
        <dbReference type="Proteomes" id="UP000694845"/>
    </source>
</evidence>
<dbReference type="CTD" id="54977"/>
<keyword evidence="4 10" id="KW-0677">Repeat</keyword>
<gene>
    <name evidence="13" type="primary">LOC110978551</name>
</gene>
<dbReference type="PRINTS" id="PR00926">
    <property type="entry name" value="MITOCARRIER"/>
</dbReference>
<dbReference type="InterPro" id="IPR023395">
    <property type="entry name" value="MCP_dom_sf"/>
</dbReference>
<feature type="repeat" description="Solcar" evidence="11">
    <location>
        <begin position="117"/>
        <end position="201"/>
    </location>
</feature>
<evidence type="ECO:0000256" key="2">
    <source>
        <dbReference type="ARBA" id="ARBA00022448"/>
    </source>
</evidence>
<keyword evidence="2 10" id="KW-0813">Transport</keyword>
<dbReference type="InterPro" id="IPR030847">
    <property type="entry name" value="Hem25/SLC25A38"/>
</dbReference>
<dbReference type="OrthoDB" id="1924968at2759"/>
<comment type="catalytic activity">
    <reaction evidence="9 10">
        <text>glycine(in) = glycine(out)</text>
        <dbReference type="Rhea" id="RHEA:70715"/>
        <dbReference type="ChEBI" id="CHEBI:57305"/>
    </reaction>
</comment>